<dbReference type="AlphaFoldDB" id="A0A143QKA6"/>
<dbReference type="GO" id="GO:0008999">
    <property type="term" value="F:protein-N-terminal-alanine acetyltransferase activity"/>
    <property type="evidence" value="ECO:0007669"/>
    <property type="project" value="TreeGrafter"/>
</dbReference>
<dbReference type="Gene3D" id="3.40.630.30">
    <property type="match status" value="1"/>
</dbReference>
<dbReference type="PANTHER" id="PTHR43441:SF3">
    <property type="entry name" value="ACETYLTRANSFERASE"/>
    <property type="match status" value="1"/>
</dbReference>
<reference evidence="2 3" key="1">
    <citation type="journal article" date="2016" name="Genome Announc.">
        <title>Complete Genome and Plasmid Sequences for Rhodococcus fascians D188 and Draft Sequences for Rhodococcus Isolates PBTS 1 and PBTS 2.</title>
        <authorList>
            <person name="Stamler R.A."/>
            <person name="Vereecke D."/>
            <person name="Zhang Y."/>
            <person name="Schilkey F."/>
            <person name="Devitt N."/>
            <person name="Randall J.J."/>
        </authorList>
    </citation>
    <scope>NUCLEOTIDE SEQUENCE [LARGE SCALE GENOMIC DNA]</scope>
    <source>
        <strain evidence="2 3">PBTS2</strain>
    </source>
</reference>
<dbReference type="Proteomes" id="UP000076038">
    <property type="component" value="Chromosome"/>
</dbReference>
<dbReference type="InterPro" id="IPR000182">
    <property type="entry name" value="GNAT_dom"/>
</dbReference>
<dbReference type="KEGG" id="rhs:A3Q41_01500"/>
<dbReference type="InterPro" id="IPR016181">
    <property type="entry name" value="Acyl_CoA_acyltransferase"/>
</dbReference>
<organism evidence="2 3">
    <name type="scientific">Rhodococcoides fascians</name>
    <name type="common">Rhodococcus fascians</name>
    <dbReference type="NCBI Taxonomy" id="1828"/>
    <lineage>
        <taxon>Bacteria</taxon>
        <taxon>Bacillati</taxon>
        <taxon>Actinomycetota</taxon>
        <taxon>Actinomycetes</taxon>
        <taxon>Mycobacteriales</taxon>
        <taxon>Nocardiaceae</taxon>
        <taxon>Rhodococcoides</taxon>
    </lineage>
</organism>
<dbReference type="InterPro" id="IPR051908">
    <property type="entry name" value="Ribosomal_N-acetyltransferase"/>
</dbReference>
<dbReference type="SUPFAM" id="SSF55729">
    <property type="entry name" value="Acyl-CoA N-acyltransferases (Nat)"/>
    <property type="match status" value="1"/>
</dbReference>
<name>A0A143QKA6_RHOFA</name>
<dbReference type="OrthoDB" id="9799321at2"/>
<dbReference type="GO" id="GO:0005737">
    <property type="term" value="C:cytoplasm"/>
    <property type="evidence" value="ECO:0007669"/>
    <property type="project" value="TreeGrafter"/>
</dbReference>
<proteinExistence type="predicted"/>
<keyword evidence="3" id="KW-1185">Reference proteome</keyword>
<evidence type="ECO:0000259" key="1">
    <source>
        <dbReference type="Pfam" id="PF13302"/>
    </source>
</evidence>
<sequence>MVSKPPVRIVTDRLVVRRETADDAVVIAEAIDRNRVRLLPWLCWATENAANRSAQIVRIAESRKLWDADEMYDYGIFGRSTSAFLGKIALHRRVGPGGIEIGYWLDSAAEGDGIISEATATLTQEALKLADVDRVEIHCDAANSRSRAVPRRLGFVLDRIEPRALAAAAETGDHMIWVYQPDRR</sequence>
<feature type="domain" description="N-acetyltransferase" evidence="1">
    <location>
        <begin position="13"/>
        <end position="156"/>
    </location>
</feature>
<gene>
    <name evidence="2" type="primary">ydaF_1</name>
    <name evidence="2" type="ORF">A3Q41_01500</name>
</gene>
<dbReference type="PANTHER" id="PTHR43441">
    <property type="entry name" value="RIBOSOMAL-PROTEIN-SERINE ACETYLTRANSFERASE"/>
    <property type="match status" value="1"/>
</dbReference>
<evidence type="ECO:0000313" key="2">
    <source>
        <dbReference type="EMBL" id="AMY22807.1"/>
    </source>
</evidence>
<keyword evidence="2" id="KW-0012">Acyltransferase</keyword>
<accession>A0A143QKA6</accession>
<reference evidence="3" key="2">
    <citation type="submission" date="2016-04" db="EMBL/GenBank/DDBJ databases">
        <title>Complete Genome and Plasmid Sequences for Rhodococcus fascians D188 and Draft Sequences for Rhodococcus spp. Isolates PBTS 1 and PBTS 2.</title>
        <authorList>
            <person name="Stamer R."/>
            <person name="Vereecke D."/>
            <person name="Zhang Y."/>
            <person name="Schilkey F."/>
            <person name="Devitt N."/>
            <person name="Randall J."/>
        </authorList>
    </citation>
    <scope>NUCLEOTIDE SEQUENCE [LARGE SCALE GENOMIC DNA]</scope>
    <source>
        <strain evidence="3">PBTS2</strain>
    </source>
</reference>
<dbReference type="GO" id="GO:1990189">
    <property type="term" value="F:protein N-terminal-serine acetyltransferase activity"/>
    <property type="evidence" value="ECO:0007669"/>
    <property type="project" value="TreeGrafter"/>
</dbReference>
<protein>
    <submittedName>
        <fullName evidence="2">Putative ribosomal N-acetyltransferase YdaF</fullName>
        <ecNumber evidence="2">2.3.1.-</ecNumber>
    </submittedName>
</protein>
<evidence type="ECO:0000313" key="3">
    <source>
        <dbReference type="Proteomes" id="UP000076038"/>
    </source>
</evidence>
<dbReference type="Pfam" id="PF13302">
    <property type="entry name" value="Acetyltransf_3"/>
    <property type="match status" value="1"/>
</dbReference>
<dbReference type="PATRIC" id="fig|1653479.3.peg.1521"/>
<keyword evidence="2" id="KW-0808">Transferase</keyword>
<dbReference type="EC" id="2.3.1.-" evidence="2"/>
<dbReference type="EMBL" id="CP015220">
    <property type="protein sequence ID" value="AMY22807.1"/>
    <property type="molecule type" value="Genomic_DNA"/>
</dbReference>
<dbReference type="RefSeq" id="WP_048319042.1">
    <property type="nucleotide sequence ID" value="NZ_CP015220.1"/>
</dbReference>